<organism evidence="2 3">
    <name type="scientific">Methylobacterium symbioticum</name>
    <dbReference type="NCBI Taxonomy" id="2584084"/>
    <lineage>
        <taxon>Bacteria</taxon>
        <taxon>Pseudomonadati</taxon>
        <taxon>Pseudomonadota</taxon>
        <taxon>Alphaproteobacteria</taxon>
        <taxon>Hyphomicrobiales</taxon>
        <taxon>Methylobacteriaceae</taxon>
        <taxon>Methylobacterium</taxon>
    </lineage>
</organism>
<evidence type="ECO:0000313" key="2">
    <source>
        <dbReference type="EMBL" id="VUD69910.1"/>
    </source>
</evidence>
<proteinExistence type="predicted"/>
<evidence type="ECO:0000313" key="3">
    <source>
        <dbReference type="Proteomes" id="UP000410984"/>
    </source>
</evidence>
<keyword evidence="1" id="KW-0732">Signal</keyword>
<accession>A0A509E6X4</accession>
<dbReference type="EMBL" id="CABFPH010000003">
    <property type="protein sequence ID" value="VUD69910.1"/>
    <property type="molecule type" value="Genomic_DNA"/>
</dbReference>
<keyword evidence="3" id="KW-1185">Reference proteome</keyword>
<feature type="signal peptide" evidence="1">
    <location>
        <begin position="1"/>
        <end position="18"/>
    </location>
</feature>
<sequence length="91" mass="9532">MTLLKLILAVLPMAAATAHVRTGPQTAPAATPPRIAPRPRRDLRAAWSLDPVTGRLVCRWTGDDAAPGARCPVAALPRRPVPVSAGLRLAA</sequence>
<dbReference type="Proteomes" id="UP000410984">
    <property type="component" value="Unassembled WGS sequence"/>
</dbReference>
<dbReference type="AlphaFoldDB" id="A0A509E6X4"/>
<feature type="chain" id="PRO_5021365941" evidence="1">
    <location>
        <begin position="19"/>
        <end position="91"/>
    </location>
</feature>
<protein>
    <submittedName>
        <fullName evidence="2">Uncharacterized protein</fullName>
    </submittedName>
</protein>
<evidence type="ECO:0000256" key="1">
    <source>
        <dbReference type="SAM" id="SignalP"/>
    </source>
</evidence>
<gene>
    <name evidence="2" type="ORF">MET9862_00470</name>
</gene>
<reference evidence="2 3" key="1">
    <citation type="submission" date="2019-06" db="EMBL/GenBank/DDBJ databases">
        <authorList>
            <person name="Rodrigo-Torres L."/>
            <person name="Arahal R. D."/>
            <person name="Lucena T."/>
        </authorList>
    </citation>
    <scope>NUCLEOTIDE SEQUENCE [LARGE SCALE GENOMIC DNA]</scope>
    <source>
        <strain evidence="2 3">SB0023/3</strain>
    </source>
</reference>
<name>A0A509E6X4_9HYPH</name>
<dbReference type="RefSeq" id="WP_142581500.1">
    <property type="nucleotide sequence ID" value="NZ_CABFPH010000003.1"/>
</dbReference>